<accession>A0A6J3LYM0</accession>
<feature type="compositionally biased region" description="Polar residues" evidence="1">
    <location>
        <begin position="73"/>
        <end position="86"/>
    </location>
</feature>
<organism evidence="3">
    <name type="scientific">Dissoconium aciculare CBS 342.82</name>
    <dbReference type="NCBI Taxonomy" id="1314786"/>
    <lineage>
        <taxon>Eukaryota</taxon>
        <taxon>Fungi</taxon>
        <taxon>Dikarya</taxon>
        <taxon>Ascomycota</taxon>
        <taxon>Pezizomycotina</taxon>
        <taxon>Dothideomycetes</taxon>
        <taxon>Dothideomycetidae</taxon>
        <taxon>Mycosphaerellales</taxon>
        <taxon>Dissoconiaceae</taxon>
        <taxon>Dissoconium</taxon>
    </lineage>
</organism>
<evidence type="ECO:0000313" key="2">
    <source>
        <dbReference type="Proteomes" id="UP000504637"/>
    </source>
</evidence>
<evidence type="ECO:0000256" key="1">
    <source>
        <dbReference type="SAM" id="MobiDB-lite"/>
    </source>
</evidence>
<reference evidence="3" key="1">
    <citation type="submission" date="2020-01" db="EMBL/GenBank/DDBJ databases">
        <authorList>
            <consortium name="DOE Joint Genome Institute"/>
            <person name="Haridas S."/>
            <person name="Albert R."/>
            <person name="Binder M."/>
            <person name="Bloem J."/>
            <person name="Labutti K."/>
            <person name="Salamov A."/>
            <person name="Andreopoulos B."/>
            <person name="Baker S.E."/>
            <person name="Barry K."/>
            <person name="Bills G."/>
            <person name="Bluhm B.H."/>
            <person name="Cannon C."/>
            <person name="Castanera R."/>
            <person name="Culley D.E."/>
            <person name="Daum C."/>
            <person name="Ezra D."/>
            <person name="Gonzalez J.B."/>
            <person name="Henrissat B."/>
            <person name="Kuo A."/>
            <person name="Liang C."/>
            <person name="Lipzen A."/>
            <person name="Lutzoni F."/>
            <person name="Magnuson J."/>
            <person name="Mondo S."/>
            <person name="Nolan M."/>
            <person name="Ohm R."/>
            <person name="Pangilinan J."/>
            <person name="Park H.-J."/>
            <person name="Ramirez L."/>
            <person name="Alfaro M."/>
            <person name="Sun H."/>
            <person name="Tritt A."/>
            <person name="Yoshinaga Y."/>
            <person name="Zwiers L.-H."/>
            <person name="Turgeon B.G."/>
            <person name="Goodwin S.B."/>
            <person name="Spatafora J.W."/>
            <person name="Crous P.W."/>
            <person name="Grigoriev I.V."/>
        </authorList>
    </citation>
    <scope>NUCLEOTIDE SEQUENCE</scope>
    <source>
        <strain evidence="3">CBS 342.82</strain>
    </source>
</reference>
<dbReference type="OrthoDB" id="205993at2759"/>
<feature type="compositionally biased region" description="Acidic residues" evidence="1">
    <location>
        <begin position="53"/>
        <end position="68"/>
    </location>
</feature>
<dbReference type="InterPro" id="IPR006994">
    <property type="entry name" value="TCF25/Rqc1"/>
</dbReference>
<evidence type="ECO:0000313" key="3">
    <source>
        <dbReference type="RefSeq" id="XP_033457435.1"/>
    </source>
</evidence>
<gene>
    <name evidence="3" type="ORF">K489DRAFT_324353</name>
</gene>
<dbReference type="GeneID" id="54359551"/>
<dbReference type="Pfam" id="PF04910">
    <property type="entry name" value="Tcf25"/>
    <property type="match status" value="1"/>
</dbReference>
<dbReference type="RefSeq" id="XP_033457435.1">
    <property type="nucleotide sequence ID" value="XM_033601751.1"/>
</dbReference>
<feature type="compositionally biased region" description="Acidic residues" evidence="1">
    <location>
        <begin position="687"/>
        <end position="701"/>
    </location>
</feature>
<dbReference type="PANTHER" id="PTHR22684">
    <property type="entry name" value="NULP1-RELATED"/>
    <property type="match status" value="1"/>
</dbReference>
<keyword evidence="2" id="KW-1185">Reference proteome</keyword>
<feature type="compositionally biased region" description="Gly residues" evidence="1">
    <location>
        <begin position="677"/>
        <end position="686"/>
    </location>
</feature>
<proteinExistence type="predicted"/>
<feature type="compositionally biased region" description="Basic and acidic residues" evidence="1">
    <location>
        <begin position="9"/>
        <end position="27"/>
    </location>
</feature>
<sequence length="740" mass="81038">MSSRALRKVQQEKEAQLRLQQLEKEAQDLEEDDDIDDIRPTQTKTSAFALLGEDNDENEDEDEDESIEDSAQTKDTPTQPTPASQSSKKKKKKKKKAKTGGNATEGTAQDEDIDEIDAALKELATDNNGNAVAATTSAGVDPVVEEANRLLAVDTVHLHAQNEMKRLFGRAALEQDEDEQPVPAAAGGNRRQQRMAQQMGLAQALRGGRQGGGRAGGFSAVSLRRNIFIQGKEEWPMATGGGLGMEVEEKRADGTVLYRYVHNTSYQNVQSQFNSCVATMDPNSLVALLRENPYHISTLLQVSEIAKHESDHATSGDLLERALFSFGRAAHSTFAKNLAEGKARFDFRRAENREFWLASWRYMQNLTMRATWRTVFEWGKLLISLSPEEDPYGLWLVLDQYALRSRQDLDYINISRNTKLGQVHGNLPNVQFSQALAEYRSGDKRKGRQALYTTIGKFPWVVARLLQEINQDAPPGVWGSEPRTDHERLHSELYATRAKDLWNTPETSSLLVEISSALSDAVSSSPPDETEITLREARHVLLTDNPHLIALIPRALTEQMTSASDVLPPPDGIESHLTSDPAAAAGPRGGAHNRAEVARSMQQIFQDLMAAPAPAADDDDANAAAAVVPEDFRREFEALQRSGGVAGDEGNAEAMYGLFERLMNTLRGGFGGGPTGARAGGVAAGEGEGEGEGEEWDDLGLEGDAGRNPRRARVEDADDDDDDGDEVDVDDGNGNGRRRP</sequence>
<dbReference type="AlphaFoldDB" id="A0A6J3LYM0"/>
<feature type="compositionally biased region" description="Basic and acidic residues" evidence="1">
    <location>
        <begin position="704"/>
        <end position="715"/>
    </location>
</feature>
<dbReference type="Proteomes" id="UP000504637">
    <property type="component" value="Unplaced"/>
</dbReference>
<dbReference type="PANTHER" id="PTHR22684:SF0">
    <property type="entry name" value="RIBOSOME QUALITY CONTROL COMPLEX SUBUNIT TCF25"/>
    <property type="match status" value="1"/>
</dbReference>
<protein>
    <submittedName>
        <fullName evidence="3">DUF654-domain-containing protein</fullName>
    </submittedName>
</protein>
<feature type="compositionally biased region" description="Basic residues" evidence="1">
    <location>
        <begin position="87"/>
        <end position="98"/>
    </location>
</feature>
<feature type="compositionally biased region" description="Acidic residues" evidence="1">
    <location>
        <begin position="716"/>
        <end position="731"/>
    </location>
</feature>
<dbReference type="GO" id="GO:0072344">
    <property type="term" value="P:rescue of stalled ribosome"/>
    <property type="evidence" value="ECO:0007669"/>
    <property type="project" value="TreeGrafter"/>
</dbReference>
<feature type="region of interest" description="Disordered" evidence="1">
    <location>
        <begin position="677"/>
        <end position="740"/>
    </location>
</feature>
<feature type="region of interest" description="Disordered" evidence="1">
    <location>
        <begin position="1"/>
        <end position="110"/>
    </location>
</feature>
<dbReference type="GO" id="GO:1990116">
    <property type="term" value="P:ribosome-associated ubiquitin-dependent protein catabolic process"/>
    <property type="evidence" value="ECO:0007669"/>
    <property type="project" value="TreeGrafter"/>
</dbReference>
<name>A0A6J3LYM0_9PEZI</name>
<reference evidence="3" key="2">
    <citation type="submission" date="2020-04" db="EMBL/GenBank/DDBJ databases">
        <authorList>
            <consortium name="NCBI Genome Project"/>
        </authorList>
    </citation>
    <scope>NUCLEOTIDE SEQUENCE</scope>
    <source>
        <strain evidence="3">CBS 342.82</strain>
    </source>
</reference>
<feature type="region of interest" description="Disordered" evidence="1">
    <location>
        <begin position="175"/>
        <end position="214"/>
    </location>
</feature>
<feature type="region of interest" description="Disordered" evidence="1">
    <location>
        <begin position="568"/>
        <end position="590"/>
    </location>
</feature>
<reference evidence="3" key="3">
    <citation type="submission" date="2025-08" db="UniProtKB">
        <authorList>
            <consortium name="RefSeq"/>
        </authorList>
    </citation>
    <scope>IDENTIFICATION</scope>
    <source>
        <strain evidence="3">CBS 342.82</strain>
    </source>
</reference>
<dbReference type="GO" id="GO:1990112">
    <property type="term" value="C:RQC complex"/>
    <property type="evidence" value="ECO:0007669"/>
    <property type="project" value="TreeGrafter"/>
</dbReference>